<protein>
    <submittedName>
        <fullName evidence="1">Uncharacterized protein</fullName>
    </submittedName>
</protein>
<proteinExistence type="predicted"/>
<name>A0A9Q3ERY6_9BASI</name>
<dbReference type="EMBL" id="AVOT02032227">
    <property type="protein sequence ID" value="MBW0525964.1"/>
    <property type="molecule type" value="Genomic_DNA"/>
</dbReference>
<evidence type="ECO:0000313" key="2">
    <source>
        <dbReference type="Proteomes" id="UP000765509"/>
    </source>
</evidence>
<comment type="caution">
    <text evidence="1">The sequence shown here is derived from an EMBL/GenBank/DDBJ whole genome shotgun (WGS) entry which is preliminary data.</text>
</comment>
<evidence type="ECO:0000313" key="1">
    <source>
        <dbReference type="EMBL" id="MBW0525964.1"/>
    </source>
</evidence>
<keyword evidence="2" id="KW-1185">Reference proteome</keyword>
<dbReference type="AlphaFoldDB" id="A0A9Q3ERY6"/>
<dbReference type="Proteomes" id="UP000765509">
    <property type="component" value="Unassembled WGS sequence"/>
</dbReference>
<gene>
    <name evidence="1" type="ORF">O181_065679</name>
</gene>
<accession>A0A9Q3ERY6</accession>
<reference evidence="1" key="1">
    <citation type="submission" date="2021-03" db="EMBL/GenBank/DDBJ databases">
        <title>Draft genome sequence of rust myrtle Austropuccinia psidii MF-1, a brazilian biotype.</title>
        <authorList>
            <person name="Quecine M.C."/>
            <person name="Pachon D.M.R."/>
            <person name="Bonatelli M.L."/>
            <person name="Correr F.H."/>
            <person name="Franceschini L.M."/>
            <person name="Leite T.F."/>
            <person name="Margarido G.R.A."/>
            <person name="Almeida C.A."/>
            <person name="Ferrarezi J.A."/>
            <person name="Labate C.A."/>
        </authorList>
    </citation>
    <scope>NUCLEOTIDE SEQUENCE</scope>
    <source>
        <strain evidence="1">MF-1</strain>
    </source>
</reference>
<sequence length="99" mass="10937">MYGGMPPYACPGSLLFFAHKSLCLSRIMTLQTQMLTHVQDPNASHANTFACTGSQNFKQLLMLGQPPNTPTLPYAGAGSRWFTRKSLGLYRFPTIQTIP</sequence>
<organism evidence="1 2">
    <name type="scientific">Austropuccinia psidii MF-1</name>
    <dbReference type="NCBI Taxonomy" id="1389203"/>
    <lineage>
        <taxon>Eukaryota</taxon>
        <taxon>Fungi</taxon>
        <taxon>Dikarya</taxon>
        <taxon>Basidiomycota</taxon>
        <taxon>Pucciniomycotina</taxon>
        <taxon>Pucciniomycetes</taxon>
        <taxon>Pucciniales</taxon>
        <taxon>Sphaerophragmiaceae</taxon>
        <taxon>Austropuccinia</taxon>
    </lineage>
</organism>